<evidence type="ECO:0000313" key="1">
    <source>
        <dbReference type="EMBL" id="OCR23045.1"/>
    </source>
</evidence>
<proteinExistence type="predicted"/>
<dbReference type="PATRIC" id="fig|317.243.peg.5304"/>
<protein>
    <submittedName>
        <fullName evidence="1">Uncharacterized protein</fullName>
    </submittedName>
</protein>
<dbReference type="EMBL" id="LGSI01000060">
    <property type="protein sequence ID" value="OCR23045.1"/>
    <property type="molecule type" value="Genomic_DNA"/>
</dbReference>
<gene>
    <name evidence="1" type="ORF">AFK24_21190</name>
</gene>
<organism evidence="1 2">
    <name type="scientific">Pseudomonas syringae</name>
    <dbReference type="NCBI Taxonomy" id="317"/>
    <lineage>
        <taxon>Bacteria</taxon>
        <taxon>Pseudomonadati</taxon>
        <taxon>Pseudomonadota</taxon>
        <taxon>Gammaproteobacteria</taxon>
        <taxon>Pseudomonadales</taxon>
        <taxon>Pseudomonadaceae</taxon>
        <taxon>Pseudomonas</taxon>
    </lineage>
</organism>
<comment type="caution">
    <text evidence="1">The sequence shown here is derived from an EMBL/GenBank/DDBJ whole genome shotgun (WGS) entry which is preliminary data.</text>
</comment>
<name>A0A1C7Z4E4_PSESX</name>
<evidence type="ECO:0000313" key="2">
    <source>
        <dbReference type="Proteomes" id="UP000093104"/>
    </source>
</evidence>
<reference evidence="1 2" key="1">
    <citation type="submission" date="2015-07" db="EMBL/GenBank/DDBJ databases">
        <title>Draft genome sequence of a diazotrophic, plant growth-promoting rhizobacterium of the Pseudomonas syringae complex.</title>
        <authorList>
            <person name="Patten C.L."/>
            <person name="Jeong H."/>
        </authorList>
    </citation>
    <scope>NUCLEOTIDE SEQUENCE [LARGE SCALE GENOMIC DNA]</scope>
    <source>
        <strain evidence="1 2">GR12-2</strain>
    </source>
</reference>
<dbReference type="Proteomes" id="UP000093104">
    <property type="component" value="Unassembled WGS sequence"/>
</dbReference>
<sequence length="69" mass="7590">MLPDIVFAYTIEDFLASLTSYCHATDYAYLFMAVSGTGTLGVNIQPFLKPELIFGKKNSMTLSSGTKKM</sequence>
<dbReference type="AlphaFoldDB" id="A0A1C7Z4E4"/>
<accession>A0A1C7Z4E4</accession>